<dbReference type="AlphaFoldDB" id="A0A1D2VIU1"/>
<name>A0A1D2VIU1_9ASCO</name>
<dbReference type="GO" id="GO:0048487">
    <property type="term" value="F:beta-tubulin binding"/>
    <property type="evidence" value="ECO:0007669"/>
    <property type="project" value="EnsemblFungi"/>
</dbReference>
<sequence>MALTKLQIKTKALQRLIKEEKYYHVELKEQQDVIEQMKNNPDKDEYDLKKQVEVLEDTRQMIPELRKKINEHLVSLKDFVETYNGDEILHLAIKQIDAAEALLAQDP</sequence>
<dbReference type="InterPro" id="IPR036126">
    <property type="entry name" value="TBCA_sf"/>
</dbReference>
<evidence type="ECO:0000313" key="5">
    <source>
        <dbReference type="Proteomes" id="UP000095038"/>
    </source>
</evidence>
<dbReference type="InParanoid" id="A0A1D2VIU1"/>
<dbReference type="EMBL" id="KV454479">
    <property type="protein sequence ID" value="ODV61548.1"/>
    <property type="molecule type" value="Genomic_DNA"/>
</dbReference>
<dbReference type="Gene3D" id="1.20.58.90">
    <property type="match status" value="1"/>
</dbReference>
<keyword evidence="3" id="KW-0963">Cytoplasm</keyword>
<accession>A0A1D2VIU1</accession>
<dbReference type="RefSeq" id="XP_020047855.1">
    <property type="nucleotide sequence ID" value="XM_020193107.1"/>
</dbReference>
<dbReference type="OrthoDB" id="296187at2759"/>
<keyword evidence="3" id="KW-0493">Microtubule</keyword>
<evidence type="ECO:0000256" key="1">
    <source>
        <dbReference type="ARBA" id="ARBA00006806"/>
    </source>
</evidence>
<comment type="subunit">
    <text evidence="3">Supercomplex made of cofactors A to E. Cofactors A and D function by capturing and stabilizing tubulin in a quasi-native conformation. Cofactor E binds to the cofactor D-tubulin complex; interaction with cofactor C then causes the release of tubulin polypeptides that are committed to the native state.</text>
</comment>
<dbReference type="GO" id="GO:0005829">
    <property type="term" value="C:cytosol"/>
    <property type="evidence" value="ECO:0007669"/>
    <property type="project" value="TreeGrafter"/>
</dbReference>
<dbReference type="InterPro" id="IPR004226">
    <property type="entry name" value="TBCA"/>
</dbReference>
<evidence type="ECO:0000256" key="2">
    <source>
        <dbReference type="ARBA" id="ARBA00023186"/>
    </source>
</evidence>
<keyword evidence="5" id="KW-1185">Reference proteome</keyword>
<dbReference type="PANTHER" id="PTHR21500">
    <property type="entry name" value="TUBULIN-SPECIFIC CHAPERONE A"/>
    <property type="match status" value="1"/>
</dbReference>
<dbReference type="SUPFAM" id="SSF46988">
    <property type="entry name" value="Tubulin chaperone cofactor A"/>
    <property type="match status" value="1"/>
</dbReference>
<gene>
    <name evidence="4" type="ORF">ASCRUDRAFT_75541</name>
</gene>
<protein>
    <recommendedName>
        <fullName evidence="3">Tubulin-specific chaperone A</fullName>
    </recommendedName>
</protein>
<dbReference type="PANTHER" id="PTHR21500:SF0">
    <property type="entry name" value="TUBULIN-SPECIFIC CHAPERONE A"/>
    <property type="match status" value="1"/>
</dbReference>
<dbReference type="FunCoup" id="A0A1D2VIU1">
    <property type="interactions" value="672"/>
</dbReference>
<dbReference type="STRING" id="1344418.A0A1D2VIU1"/>
<comment type="similarity">
    <text evidence="1 3">Belongs to the TBCA family.</text>
</comment>
<dbReference type="GO" id="GO:0005874">
    <property type="term" value="C:microtubule"/>
    <property type="evidence" value="ECO:0007669"/>
    <property type="project" value="UniProtKB-KW"/>
</dbReference>
<proteinExistence type="inferred from homology"/>
<comment type="subcellular location">
    <subcellularLocation>
        <location evidence="3">Cytoplasm</location>
        <location evidence="3">Cytoskeleton</location>
    </subcellularLocation>
</comment>
<keyword evidence="2 3" id="KW-0143">Chaperone</keyword>
<dbReference type="GeneID" id="30966743"/>
<dbReference type="GO" id="GO:0007023">
    <property type="term" value="P:post-chaperonin tubulin folding pathway"/>
    <property type="evidence" value="ECO:0007669"/>
    <property type="project" value="UniProtKB-UniRule"/>
</dbReference>
<dbReference type="GO" id="GO:0007021">
    <property type="term" value="P:tubulin complex assembly"/>
    <property type="evidence" value="ECO:0007669"/>
    <property type="project" value="UniProtKB-UniRule"/>
</dbReference>
<reference evidence="5" key="1">
    <citation type="submission" date="2016-05" db="EMBL/GenBank/DDBJ databases">
        <title>Comparative genomics of biotechnologically important yeasts.</title>
        <authorList>
            <consortium name="DOE Joint Genome Institute"/>
            <person name="Riley R."/>
            <person name="Haridas S."/>
            <person name="Wolfe K.H."/>
            <person name="Lopes M.R."/>
            <person name="Hittinger C.T."/>
            <person name="Goker M."/>
            <person name="Salamov A."/>
            <person name="Wisecaver J."/>
            <person name="Long T.M."/>
            <person name="Aerts A.L."/>
            <person name="Barry K."/>
            <person name="Choi C."/>
            <person name="Clum A."/>
            <person name="Coughlan A.Y."/>
            <person name="Deshpande S."/>
            <person name="Douglass A.P."/>
            <person name="Hanson S.J."/>
            <person name="Klenk H.-P."/>
            <person name="Labutti K."/>
            <person name="Lapidus A."/>
            <person name="Lindquist E."/>
            <person name="Lipzen A."/>
            <person name="Meier-Kolthoff J.P."/>
            <person name="Ohm R.A."/>
            <person name="Otillar R.P."/>
            <person name="Pangilinan J."/>
            <person name="Peng Y."/>
            <person name="Rokas A."/>
            <person name="Rosa C.A."/>
            <person name="Scheuner C."/>
            <person name="Sibirny A.A."/>
            <person name="Slot J.C."/>
            <person name="Stielow J.B."/>
            <person name="Sun H."/>
            <person name="Kurtzman C.P."/>
            <person name="Blackwell M."/>
            <person name="Grigoriev I.V."/>
            <person name="Jeffries T.W."/>
        </authorList>
    </citation>
    <scope>NUCLEOTIDE SEQUENCE [LARGE SCALE GENOMIC DNA]</scope>
    <source>
        <strain evidence="5">DSM 1968</strain>
    </source>
</reference>
<organism evidence="4 5">
    <name type="scientific">Ascoidea rubescens DSM 1968</name>
    <dbReference type="NCBI Taxonomy" id="1344418"/>
    <lineage>
        <taxon>Eukaryota</taxon>
        <taxon>Fungi</taxon>
        <taxon>Dikarya</taxon>
        <taxon>Ascomycota</taxon>
        <taxon>Saccharomycotina</taxon>
        <taxon>Saccharomycetes</taxon>
        <taxon>Ascoideaceae</taxon>
        <taxon>Ascoidea</taxon>
    </lineage>
</organism>
<keyword evidence="3" id="KW-0206">Cytoskeleton</keyword>
<dbReference type="Pfam" id="PF02970">
    <property type="entry name" value="TBCA"/>
    <property type="match status" value="1"/>
</dbReference>
<dbReference type="Proteomes" id="UP000095038">
    <property type="component" value="Unassembled WGS sequence"/>
</dbReference>
<evidence type="ECO:0000313" key="4">
    <source>
        <dbReference type="EMBL" id="ODV61548.1"/>
    </source>
</evidence>
<evidence type="ECO:0000256" key="3">
    <source>
        <dbReference type="RuleBase" id="RU364030"/>
    </source>
</evidence>